<reference evidence="2 3" key="1">
    <citation type="submission" date="2021-03" db="EMBL/GenBank/DDBJ databases">
        <title>Enterococcal diversity collection.</title>
        <authorList>
            <person name="Gilmore M.S."/>
            <person name="Schwartzman J."/>
            <person name="Van Tyne D."/>
            <person name="Martin M."/>
            <person name="Earl A.M."/>
            <person name="Manson A.L."/>
            <person name="Straub T."/>
            <person name="Salamzade R."/>
            <person name="Saavedra J."/>
            <person name="Lebreton F."/>
            <person name="Prichula J."/>
            <person name="Schaufler K."/>
            <person name="Gaca A."/>
            <person name="Sgardioli B."/>
            <person name="Wagenaar J."/>
            <person name="Strong T."/>
        </authorList>
    </citation>
    <scope>NUCLEOTIDE SEQUENCE [LARGE SCALE GENOMIC DNA]</scope>
    <source>
        <strain evidence="2 3">MJM12</strain>
    </source>
</reference>
<dbReference type="PANTHER" id="PTHR31528:SF3">
    <property type="entry name" value="THIAMINE BIOSYNTHESIS PROTEIN HI_0357-RELATED"/>
    <property type="match status" value="1"/>
</dbReference>
<dbReference type="Proteomes" id="UP000664256">
    <property type="component" value="Unassembled WGS sequence"/>
</dbReference>
<proteinExistence type="predicted"/>
<protein>
    <submittedName>
        <fullName evidence="2">ABC transporter substrate-binding protein</fullName>
    </submittedName>
</protein>
<organism evidence="2 3">
    <name type="scientific">Candidatus Enterococcus myersii</name>
    <dbReference type="NCBI Taxonomy" id="2815322"/>
    <lineage>
        <taxon>Bacteria</taxon>
        <taxon>Bacillati</taxon>
        <taxon>Bacillota</taxon>
        <taxon>Bacilli</taxon>
        <taxon>Lactobacillales</taxon>
        <taxon>Enterococcaceae</taxon>
        <taxon>Enterococcus</taxon>
    </lineage>
</organism>
<dbReference type="SUPFAM" id="SSF53850">
    <property type="entry name" value="Periplasmic binding protein-like II"/>
    <property type="match status" value="1"/>
</dbReference>
<dbReference type="Gene3D" id="3.40.190.10">
    <property type="entry name" value="Periplasmic binding protein-like II"/>
    <property type="match status" value="2"/>
</dbReference>
<comment type="caution">
    <text evidence="2">The sequence shown here is derived from an EMBL/GenBank/DDBJ whole genome shotgun (WGS) entry which is preliminary data.</text>
</comment>
<dbReference type="InterPro" id="IPR027939">
    <property type="entry name" value="NMT1/THI5"/>
</dbReference>
<keyword evidence="3" id="KW-1185">Reference proteome</keyword>
<dbReference type="EMBL" id="JAFLVT010000002">
    <property type="protein sequence ID" value="MBO0448313.1"/>
    <property type="molecule type" value="Genomic_DNA"/>
</dbReference>
<gene>
    <name evidence="2" type="ORF">JZO76_02070</name>
</gene>
<dbReference type="Pfam" id="PF09084">
    <property type="entry name" value="NMT1"/>
    <property type="match status" value="1"/>
</dbReference>
<dbReference type="InterPro" id="IPR015168">
    <property type="entry name" value="SsuA/THI5"/>
</dbReference>
<name>A0ABS3H5A8_9ENTE</name>
<evidence type="ECO:0000259" key="1">
    <source>
        <dbReference type="Pfam" id="PF09084"/>
    </source>
</evidence>
<dbReference type="PANTHER" id="PTHR31528">
    <property type="entry name" value="4-AMINO-5-HYDROXYMETHYL-2-METHYLPYRIMIDINE PHOSPHATE SYNTHASE THI11-RELATED"/>
    <property type="match status" value="1"/>
</dbReference>
<dbReference type="PROSITE" id="PS51257">
    <property type="entry name" value="PROKAR_LIPOPROTEIN"/>
    <property type="match status" value="1"/>
</dbReference>
<evidence type="ECO:0000313" key="3">
    <source>
        <dbReference type="Proteomes" id="UP000664256"/>
    </source>
</evidence>
<feature type="domain" description="SsuA/THI5-like" evidence="1">
    <location>
        <begin position="50"/>
        <end position="267"/>
    </location>
</feature>
<accession>A0ABS3H5A8</accession>
<sequence length="339" mass="37474">MEEGTKMKKLISGILLVTTLITLGACHSGQASKKETKLEKVTFVLDWTPNTNHTGLYVAKEKGYFKEAGLDVSIVQPSDGDASMIVASNKAQFGISAQDSLAANYVSAKPLPITTVATILQHNTSGIVSRKGEGINHPKGLEKKTYATWDSPIEKAMIKDVMAKDNGGDFNKVKLIPNTIVDEPLALKEKQADAIWIFYGWGGIKAGVDNVAIDYFNFKDINPVFDYYTPVIFANDTFLKENPKTAKKFLAAASKGYEDAIKDPQAAADILCKEVPELDKNLVQKSQAWISQQYKAEAKSWGYIEPKRWNAFYDWLSENKLVAKKIPENTGFTNAYLSE</sequence>
<evidence type="ECO:0000313" key="2">
    <source>
        <dbReference type="EMBL" id="MBO0448313.1"/>
    </source>
</evidence>